<name>A0A9W7ZPL5_9FUNG</name>
<reference evidence="2" key="1">
    <citation type="submission" date="2022-07" db="EMBL/GenBank/DDBJ databases">
        <title>Phylogenomic reconstructions and comparative analyses of Kickxellomycotina fungi.</title>
        <authorList>
            <person name="Reynolds N.K."/>
            <person name="Stajich J.E."/>
            <person name="Barry K."/>
            <person name="Grigoriev I.V."/>
            <person name="Crous P."/>
            <person name="Smith M.E."/>
        </authorList>
    </citation>
    <scope>NUCLEOTIDE SEQUENCE</scope>
    <source>
        <strain evidence="2">NBRC 100468</strain>
    </source>
</reference>
<gene>
    <name evidence="2" type="ORF">H4219_004998</name>
</gene>
<dbReference type="InterPro" id="IPR029146">
    <property type="entry name" value="Ten1_animal_plant"/>
</dbReference>
<evidence type="ECO:0000313" key="3">
    <source>
        <dbReference type="Proteomes" id="UP001150538"/>
    </source>
</evidence>
<dbReference type="GO" id="GO:0010521">
    <property type="term" value="F:telomerase inhibitor activity"/>
    <property type="evidence" value="ECO:0007669"/>
    <property type="project" value="TreeGrafter"/>
</dbReference>
<proteinExistence type="predicted"/>
<comment type="caution">
    <text evidence="2">The sequence shown here is derived from an EMBL/GenBank/DDBJ whole genome shotgun (WGS) entry which is preliminary data.</text>
</comment>
<feature type="compositionally biased region" description="Basic and acidic residues" evidence="1">
    <location>
        <begin position="91"/>
        <end position="104"/>
    </location>
</feature>
<dbReference type="PANTHER" id="PTHR33905:SF1">
    <property type="entry name" value="CST COMPLEX SUBUNIT TEN1"/>
    <property type="match status" value="1"/>
</dbReference>
<dbReference type="OrthoDB" id="342190at2759"/>
<dbReference type="EMBL" id="JANBPU010000229">
    <property type="protein sequence ID" value="KAJ1913935.1"/>
    <property type="molecule type" value="Genomic_DNA"/>
</dbReference>
<evidence type="ECO:0000256" key="1">
    <source>
        <dbReference type="SAM" id="MobiDB-lite"/>
    </source>
</evidence>
<sequence>MDLKPGKPVLISEIVNTANQKKWIGETVRIVGILVDYDPKSDTATIDDSEGNMIRVNASLLGVFDYNIGVLYQLIGNLDWESAENTASSKDSGHSCEQSERHSPPDGAGRIILRARIFRDADGLDFQVYQRAVLKLRESLDIFSIPV</sequence>
<dbReference type="AlphaFoldDB" id="A0A9W7ZPL5"/>
<evidence type="ECO:0000313" key="2">
    <source>
        <dbReference type="EMBL" id="KAJ1913935.1"/>
    </source>
</evidence>
<dbReference type="PANTHER" id="PTHR33905">
    <property type="entry name" value="CST COMPLEX SUBUNIT TEN1"/>
    <property type="match status" value="1"/>
</dbReference>
<protein>
    <submittedName>
        <fullName evidence="2">Uncharacterized protein</fullName>
    </submittedName>
</protein>
<dbReference type="GO" id="GO:1990879">
    <property type="term" value="C:CST complex"/>
    <property type="evidence" value="ECO:0007669"/>
    <property type="project" value="InterPro"/>
</dbReference>
<dbReference type="GO" id="GO:0003697">
    <property type="term" value="F:single-stranded DNA binding"/>
    <property type="evidence" value="ECO:0007669"/>
    <property type="project" value="InterPro"/>
</dbReference>
<keyword evidence="3" id="KW-1185">Reference proteome</keyword>
<accession>A0A9W7ZPL5</accession>
<feature type="region of interest" description="Disordered" evidence="1">
    <location>
        <begin position="85"/>
        <end position="107"/>
    </location>
</feature>
<dbReference type="Gene3D" id="2.40.50.140">
    <property type="entry name" value="Nucleic acid-binding proteins"/>
    <property type="match status" value="1"/>
</dbReference>
<dbReference type="Proteomes" id="UP001150538">
    <property type="component" value="Unassembled WGS sequence"/>
</dbReference>
<organism evidence="2 3">
    <name type="scientific">Mycoemilia scoparia</name>
    <dbReference type="NCBI Taxonomy" id="417184"/>
    <lineage>
        <taxon>Eukaryota</taxon>
        <taxon>Fungi</taxon>
        <taxon>Fungi incertae sedis</taxon>
        <taxon>Zoopagomycota</taxon>
        <taxon>Kickxellomycotina</taxon>
        <taxon>Kickxellomycetes</taxon>
        <taxon>Kickxellales</taxon>
        <taxon>Kickxellaceae</taxon>
        <taxon>Mycoemilia</taxon>
    </lineage>
</organism>
<dbReference type="GO" id="GO:0032211">
    <property type="term" value="P:negative regulation of telomere maintenance via telomerase"/>
    <property type="evidence" value="ECO:0007669"/>
    <property type="project" value="TreeGrafter"/>
</dbReference>
<dbReference type="InterPro" id="IPR012340">
    <property type="entry name" value="NA-bd_OB-fold"/>
</dbReference>
<dbReference type="Pfam" id="PF15490">
    <property type="entry name" value="Ten1_2"/>
    <property type="match status" value="1"/>
</dbReference>
<dbReference type="GO" id="GO:0042162">
    <property type="term" value="F:telomeric DNA binding"/>
    <property type="evidence" value="ECO:0007669"/>
    <property type="project" value="TreeGrafter"/>
</dbReference>